<feature type="domain" description="Tail sheath protein subtilisin-like" evidence="2">
    <location>
        <begin position="208"/>
        <end position="372"/>
    </location>
</feature>
<feature type="domain" description="Tail sheath protein C-terminal" evidence="3">
    <location>
        <begin position="382"/>
        <end position="494"/>
    </location>
</feature>
<reference evidence="4" key="1">
    <citation type="journal article" date="2014" name="Int. J. Syst. Evol. Microbiol.">
        <title>Complete genome sequence of Corynebacterium casei LMG S-19264T (=DSM 44701T), isolated from a smear-ripened cheese.</title>
        <authorList>
            <consortium name="US DOE Joint Genome Institute (JGI-PGF)"/>
            <person name="Walter F."/>
            <person name="Albersmeier A."/>
            <person name="Kalinowski J."/>
            <person name="Ruckert C."/>
        </authorList>
    </citation>
    <scope>NUCLEOTIDE SEQUENCE</scope>
    <source>
        <strain evidence="4">CGMCC 1.12919</strain>
    </source>
</reference>
<evidence type="ECO:0000259" key="2">
    <source>
        <dbReference type="Pfam" id="PF04984"/>
    </source>
</evidence>
<dbReference type="InterPro" id="IPR035089">
    <property type="entry name" value="Phage_sheath_subtilisin"/>
</dbReference>
<evidence type="ECO:0000313" key="4">
    <source>
        <dbReference type="EMBL" id="GGC90371.1"/>
    </source>
</evidence>
<dbReference type="Pfam" id="PF17482">
    <property type="entry name" value="Phage_sheath_1C"/>
    <property type="match status" value="1"/>
</dbReference>
<dbReference type="InterPro" id="IPR020287">
    <property type="entry name" value="Tail_sheath_C"/>
</dbReference>
<dbReference type="PIRSF" id="PIRSF007349">
    <property type="entry name" value="Tsp_L"/>
    <property type="match status" value="1"/>
</dbReference>
<evidence type="ECO:0000259" key="3">
    <source>
        <dbReference type="Pfam" id="PF17482"/>
    </source>
</evidence>
<comment type="similarity">
    <text evidence="1">Belongs to the myoviridae tail sheath protein family.</text>
</comment>
<sequence length="507" mass="53268">MVSFTDTPLNWKVPLLTIEVDPSQAGTPTFPQFMLIPDYKLAAGTAPASVPVSPGNVNAAKAMFGDGSPLARAFEAAFRINKSVPIVCLPVAEPGAGVAATGTITLASAPSAAGTAYLYIAGQRVSVGISASDTTAQVATKIAAAITAVTTLPVTAAAATNVVTLTAKWKGITGNDIRVEDSVLGVNGGEVLPAGLALTYPANNVLAGGTGVPDWTAAIAALQDEAYDFVALAHTDTGSLGAWATEYGFSASGRWGWLRQTYGSVFSARRDTYANQVSWGAALNHPVISVLDVEVRSPTPIWEWAAAYTARAATAFAADPARPLQTLALTGVMPAPKGARRSKTEMNGLAQSGIAIQATNADGTPAIMREQTLYQRNSLGQPDNAYELATTLHTLAAIFRRLQQAITNRYPRHKLANDGTRFGPGQAIVTPKIIKAELIAVARIMEYDGLMESLAAFKAALIVERANDNPNRVNVLYPPDLINQLRHLAVLAQFRLQYSTLDEAAAA</sequence>
<dbReference type="InterPro" id="IPR007067">
    <property type="entry name" value="Tail_sheath"/>
</dbReference>
<dbReference type="AlphaFoldDB" id="A0A916UXQ4"/>
<dbReference type="RefSeq" id="WP_188612391.1">
    <property type="nucleotide sequence ID" value="NZ_BMGG01000011.1"/>
</dbReference>
<evidence type="ECO:0000313" key="5">
    <source>
        <dbReference type="Proteomes" id="UP000637002"/>
    </source>
</evidence>
<protein>
    <submittedName>
        <fullName evidence="4">Tail sheath protein</fullName>
    </submittedName>
</protein>
<evidence type="ECO:0000256" key="1">
    <source>
        <dbReference type="ARBA" id="ARBA00008005"/>
    </source>
</evidence>
<keyword evidence="5" id="KW-1185">Reference proteome</keyword>
<comment type="caution">
    <text evidence="4">The sequence shown here is derived from an EMBL/GenBank/DDBJ whole genome shotgun (WGS) entry which is preliminary data.</text>
</comment>
<organism evidence="4 5">
    <name type="scientific">Chelatococcus reniformis</name>
    <dbReference type="NCBI Taxonomy" id="1494448"/>
    <lineage>
        <taxon>Bacteria</taxon>
        <taxon>Pseudomonadati</taxon>
        <taxon>Pseudomonadota</taxon>
        <taxon>Alphaproteobacteria</taxon>
        <taxon>Hyphomicrobiales</taxon>
        <taxon>Chelatococcaceae</taxon>
        <taxon>Chelatococcus</taxon>
    </lineage>
</organism>
<gene>
    <name evidence="4" type="ORF">GCM10010994_55240</name>
</gene>
<dbReference type="Pfam" id="PF04984">
    <property type="entry name" value="Phage_sheath_1"/>
    <property type="match status" value="1"/>
</dbReference>
<dbReference type="Proteomes" id="UP000637002">
    <property type="component" value="Unassembled WGS sequence"/>
</dbReference>
<reference evidence="4" key="2">
    <citation type="submission" date="2020-09" db="EMBL/GenBank/DDBJ databases">
        <authorList>
            <person name="Sun Q."/>
            <person name="Zhou Y."/>
        </authorList>
    </citation>
    <scope>NUCLEOTIDE SEQUENCE</scope>
    <source>
        <strain evidence="4">CGMCC 1.12919</strain>
    </source>
</reference>
<proteinExistence type="inferred from homology"/>
<dbReference type="EMBL" id="BMGG01000011">
    <property type="protein sequence ID" value="GGC90371.1"/>
    <property type="molecule type" value="Genomic_DNA"/>
</dbReference>
<name>A0A916UXQ4_9HYPH</name>
<accession>A0A916UXQ4</accession>